<dbReference type="InterPro" id="IPR002197">
    <property type="entry name" value="HTH_Fis"/>
</dbReference>
<dbReference type="RefSeq" id="WP_271192097.1">
    <property type="nucleotide sequence ID" value="NZ_CP115667.1"/>
</dbReference>
<dbReference type="Gene3D" id="3.40.50.300">
    <property type="entry name" value="P-loop containing nucleotide triphosphate hydrolases"/>
    <property type="match status" value="1"/>
</dbReference>
<evidence type="ECO:0000256" key="2">
    <source>
        <dbReference type="ARBA" id="ARBA00022840"/>
    </source>
</evidence>
<sequence length="578" mass="65068">MQDLNLIKHEADKYVKMLADIGGGDVELIDRSIRRICGQGAFQDDIGKTFELIPLSYQKAMETKKQIVVYDARHDPLVTRCPVFQHSNFTALIASPIIIAGKVEGILGSTIQDELAPLLSADLDLFATIVKQTADFIAAEYTTILDYQDKSSMLNMFEVLVRSMEEGAIVIDDKSEIQIINQSAKQQLGIKKIIDKDKITINKTGDSLSGADEFIIKIGERVSTVIGKIITFDDQMQYFKIILFRDMGKLKSSIYSITNQVTSANMDSILGSSEAIQNLKRDILKVSKSTSAVLVTGESGTGKELVASAIWQSSNRKDERFVAVNCASVPENILEYDLFGYVKGASEGSDSEGRVGKFELANKGVLFLDEIGNMPLYLQSKLLRVIEEHQIQRIGSNQIIPLDVRLITATNQDLKELIKQNKFRDDLYYRISVIPLEIKPLRERPQDIDDLVAFYIGKYTELFGKVFRRMDKEVQIIIRGYRWPGNIRELENVVEYMVNMMEDGIIHKRDLPENMQHLNVFHEQQDAIQTIEALETLEIKKALDFYGHTTAGKAKAAEALGIGIATLYRKLKAYNLTE</sequence>
<dbReference type="InterPro" id="IPR058031">
    <property type="entry name" value="AAA_lid_NorR"/>
</dbReference>
<dbReference type="InterPro" id="IPR027417">
    <property type="entry name" value="P-loop_NTPase"/>
</dbReference>
<dbReference type="Gene3D" id="1.10.10.60">
    <property type="entry name" value="Homeodomain-like"/>
    <property type="match status" value="1"/>
</dbReference>
<dbReference type="InterPro" id="IPR003593">
    <property type="entry name" value="AAA+_ATPase"/>
</dbReference>
<feature type="domain" description="Sigma-54 factor interaction" evidence="5">
    <location>
        <begin position="269"/>
        <end position="499"/>
    </location>
</feature>
<dbReference type="Pfam" id="PF00158">
    <property type="entry name" value="Sigma54_activat"/>
    <property type="match status" value="1"/>
</dbReference>
<reference evidence="6 7" key="1">
    <citation type="submission" date="2023-01" db="EMBL/GenBank/DDBJ databases">
        <authorList>
            <person name="Lee S.H."/>
            <person name="Jung H.S."/>
            <person name="Yun J.U."/>
        </authorList>
    </citation>
    <scope>NUCLEOTIDE SEQUENCE [LARGE SCALE GENOMIC DNA]</scope>
    <source>
        <strain evidence="6 7">CBA3646</strain>
    </source>
</reference>
<dbReference type="Gene3D" id="3.30.450.40">
    <property type="match status" value="1"/>
</dbReference>
<dbReference type="Pfam" id="PF25601">
    <property type="entry name" value="AAA_lid_14"/>
    <property type="match status" value="1"/>
</dbReference>
<keyword evidence="2" id="KW-0067">ATP-binding</keyword>
<keyword evidence="1" id="KW-0547">Nucleotide-binding</keyword>
<dbReference type="InterPro" id="IPR025662">
    <property type="entry name" value="Sigma_54_int_dom_ATP-bd_1"/>
</dbReference>
<gene>
    <name evidence="6" type="ORF">O6R05_03235</name>
</gene>
<dbReference type="PANTHER" id="PTHR32071">
    <property type="entry name" value="TRANSCRIPTIONAL REGULATORY PROTEIN"/>
    <property type="match status" value="1"/>
</dbReference>
<dbReference type="SUPFAM" id="SSF52540">
    <property type="entry name" value="P-loop containing nucleoside triphosphate hydrolases"/>
    <property type="match status" value="1"/>
</dbReference>
<dbReference type="Gene3D" id="1.10.8.60">
    <property type="match status" value="1"/>
</dbReference>
<evidence type="ECO:0000313" key="6">
    <source>
        <dbReference type="EMBL" id="WBW50572.1"/>
    </source>
</evidence>
<evidence type="ECO:0000259" key="5">
    <source>
        <dbReference type="PROSITE" id="PS50045"/>
    </source>
</evidence>
<dbReference type="InterPro" id="IPR029016">
    <property type="entry name" value="GAF-like_dom_sf"/>
</dbReference>
<evidence type="ECO:0000256" key="3">
    <source>
        <dbReference type="ARBA" id="ARBA00023015"/>
    </source>
</evidence>
<dbReference type="Proteomes" id="UP001210339">
    <property type="component" value="Chromosome"/>
</dbReference>
<protein>
    <submittedName>
        <fullName evidence="6">Sigma 54-interacting transcriptional regulator</fullName>
    </submittedName>
</protein>
<evidence type="ECO:0000313" key="7">
    <source>
        <dbReference type="Proteomes" id="UP001210339"/>
    </source>
</evidence>
<keyword evidence="3" id="KW-0805">Transcription regulation</keyword>
<dbReference type="InterPro" id="IPR009057">
    <property type="entry name" value="Homeodomain-like_sf"/>
</dbReference>
<dbReference type="EMBL" id="CP115667">
    <property type="protein sequence ID" value="WBW50572.1"/>
    <property type="molecule type" value="Genomic_DNA"/>
</dbReference>
<dbReference type="CDD" id="cd00009">
    <property type="entry name" value="AAA"/>
    <property type="match status" value="1"/>
</dbReference>
<name>A0ABY7QUW0_9FIRM</name>
<organism evidence="6 7">
    <name type="scientific">Peptoniphilus equinus</name>
    <dbReference type="NCBI Taxonomy" id="3016343"/>
    <lineage>
        <taxon>Bacteria</taxon>
        <taxon>Bacillati</taxon>
        <taxon>Bacillota</taxon>
        <taxon>Tissierellia</taxon>
        <taxon>Tissierellales</taxon>
        <taxon>Peptoniphilaceae</taxon>
        <taxon>Peptoniphilus</taxon>
    </lineage>
</organism>
<dbReference type="SMART" id="SM00382">
    <property type="entry name" value="AAA"/>
    <property type="match status" value="1"/>
</dbReference>
<dbReference type="InterPro" id="IPR002078">
    <property type="entry name" value="Sigma_54_int"/>
</dbReference>
<evidence type="ECO:0000256" key="4">
    <source>
        <dbReference type="ARBA" id="ARBA00023163"/>
    </source>
</evidence>
<keyword evidence="7" id="KW-1185">Reference proteome</keyword>
<dbReference type="PROSITE" id="PS50045">
    <property type="entry name" value="SIGMA54_INTERACT_4"/>
    <property type="match status" value="1"/>
</dbReference>
<dbReference type="PANTHER" id="PTHR32071:SF57">
    <property type="entry name" value="C4-DICARBOXYLATE TRANSPORT TRANSCRIPTIONAL REGULATORY PROTEIN DCTD"/>
    <property type="match status" value="1"/>
</dbReference>
<dbReference type="Pfam" id="PF02954">
    <property type="entry name" value="HTH_8"/>
    <property type="match status" value="1"/>
</dbReference>
<proteinExistence type="predicted"/>
<accession>A0ABY7QUW0</accession>
<evidence type="ECO:0000256" key="1">
    <source>
        <dbReference type="ARBA" id="ARBA00022741"/>
    </source>
</evidence>
<dbReference type="PROSITE" id="PS00675">
    <property type="entry name" value="SIGMA54_INTERACT_1"/>
    <property type="match status" value="1"/>
</dbReference>
<dbReference type="PROSITE" id="PS00688">
    <property type="entry name" value="SIGMA54_INTERACT_3"/>
    <property type="match status" value="1"/>
</dbReference>
<dbReference type="SUPFAM" id="SSF46689">
    <property type="entry name" value="Homeodomain-like"/>
    <property type="match status" value="1"/>
</dbReference>
<keyword evidence="4" id="KW-0804">Transcription</keyword>
<dbReference type="InterPro" id="IPR025944">
    <property type="entry name" value="Sigma_54_int_dom_CS"/>
</dbReference>